<dbReference type="GO" id="GO:0020037">
    <property type="term" value="F:heme binding"/>
    <property type="evidence" value="ECO:0007669"/>
    <property type="project" value="TreeGrafter"/>
</dbReference>
<sequence length="169" mass="18955">METGRGSEGILSEELADKREEITELLKSAYFAELETVMNYVTNSTNPDGVRAQEIKESLEEDIQEELGHAQQFAARIKELYGVVPGSMDFQAEQTLLQPPDQQTDVVHVIKGVIDAETKAIELYEKIVEATEEVDPVTNDMVIAILHDEQGHRRLFEGYLKEYAAEGKA</sequence>
<feature type="domain" description="Ferritin-like diiron" evidence="4">
    <location>
        <begin position="16"/>
        <end position="167"/>
    </location>
</feature>
<name>A0A6J4QPI1_9ACTN</name>
<evidence type="ECO:0000256" key="3">
    <source>
        <dbReference type="ARBA" id="ARBA00023004"/>
    </source>
</evidence>
<dbReference type="InterPro" id="IPR009078">
    <property type="entry name" value="Ferritin-like_SF"/>
</dbReference>
<reference evidence="5" key="1">
    <citation type="submission" date="2020-02" db="EMBL/GenBank/DDBJ databases">
        <authorList>
            <person name="Meier V. D."/>
        </authorList>
    </citation>
    <scope>NUCLEOTIDE SEQUENCE</scope>
    <source>
        <strain evidence="5">AVDCRST_MAG28</strain>
    </source>
</reference>
<comment type="cofactor">
    <cofactor evidence="1">
        <name>heme b</name>
        <dbReference type="ChEBI" id="CHEBI:60344"/>
    </cofactor>
</comment>
<dbReference type="PROSITE" id="PS50905">
    <property type="entry name" value="FERRITIN_LIKE"/>
    <property type="match status" value="1"/>
</dbReference>
<dbReference type="GO" id="GO:0004322">
    <property type="term" value="F:ferroxidase activity"/>
    <property type="evidence" value="ECO:0007669"/>
    <property type="project" value="TreeGrafter"/>
</dbReference>
<evidence type="ECO:0000259" key="4">
    <source>
        <dbReference type="PROSITE" id="PS50905"/>
    </source>
</evidence>
<proteinExistence type="predicted"/>
<evidence type="ECO:0000256" key="1">
    <source>
        <dbReference type="ARBA" id="ARBA00001970"/>
    </source>
</evidence>
<dbReference type="AlphaFoldDB" id="A0A6J4QPI1"/>
<dbReference type="GO" id="GO:0006879">
    <property type="term" value="P:intracellular iron ion homeostasis"/>
    <property type="evidence" value="ECO:0007669"/>
    <property type="project" value="UniProtKB-KW"/>
</dbReference>
<organism evidence="5">
    <name type="scientific">uncultured Rubrobacteraceae bacterium</name>
    <dbReference type="NCBI Taxonomy" id="349277"/>
    <lineage>
        <taxon>Bacteria</taxon>
        <taxon>Bacillati</taxon>
        <taxon>Actinomycetota</taxon>
        <taxon>Rubrobacteria</taxon>
        <taxon>Rubrobacterales</taxon>
        <taxon>Rubrobacteraceae</taxon>
        <taxon>environmental samples</taxon>
    </lineage>
</organism>
<gene>
    <name evidence="5" type="ORF">AVDCRST_MAG28-1269</name>
</gene>
<dbReference type="InterPro" id="IPR008331">
    <property type="entry name" value="Ferritin_DPS_dom"/>
</dbReference>
<dbReference type="PANTHER" id="PTHR30295">
    <property type="entry name" value="BACTERIOFERRITIN"/>
    <property type="match status" value="1"/>
</dbReference>
<dbReference type="PANTHER" id="PTHR30295:SF1">
    <property type="entry name" value="DNA PROTECTION DURING STARVATION PROTEIN"/>
    <property type="match status" value="1"/>
</dbReference>
<dbReference type="GO" id="GO:0008199">
    <property type="term" value="F:ferric iron binding"/>
    <property type="evidence" value="ECO:0007669"/>
    <property type="project" value="InterPro"/>
</dbReference>
<dbReference type="InterPro" id="IPR012347">
    <property type="entry name" value="Ferritin-like"/>
</dbReference>
<dbReference type="Pfam" id="PF00210">
    <property type="entry name" value="Ferritin"/>
    <property type="match status" value="1"/>
</dbReference>
<dbReference type="SUPFAM" id="SSF47240">
    <property type="entry name" value="Ferritin-like"/>
    <property type="match status" value="1"/>
</dbReference>
<keyword evidence="2" id="KW-0409">Iron storage</keyword>
<evidence type="ECO:0000313" key="5">
    <source>
        <dbReference type="EMBL" id="CAA9450974.1"/>
    </source>
</evidence>
<keyword evidence="3" id="KW-0408">Iron</keyword>
<protein>
    <submittedName>
        <fullName evidence="5">DNA protection during starvation protein</fullName>
    </submittedName>
</protein>
<dbReference type="Gene3D" id="1.20.1260.10">
    <property type="match status" value="1"/>
</dbReference>
<accession>A0A6J4QPI1</accession>
<evidence type="ECO:0000256" key="2">
    <source>
        <dbReference type="ARBA" id="ARBA00022434"/>
    </source>
</evidence>
<dbReference type="EMBL" id="CADCVE010000029">
    <property type="protein sequence ID" value="CAA9450974.1"/>
    <property type="molecule type" value="Genomic_DNA"/>
</dbReference>
<dbReference type="InterPro" id="IPR009040">
    <property type="entry name" value="Ferritin-like_diiron"/>
</dbReference>
<dbReference type="GO" id="GO:0005829">
    <property type="term" value="C:cytosol"/>
    <property type="evidence" value="ECO:0007669"/>
    <property type="project" value="TreeGrafter"/>
</dbReference>